<protein>
    <recommendedName>
        <fullName evidence="2">GGDEF domain-containing protein</fullName>
    </recommendedName>
</protein>
<organism evidence="1">
    <name type="scientific">marine sediment metagenome</name>
    <dbReference type="NCBI Taxonomy" id="412755"/>
    <lineage>
        <taxon>unclassified sequences</taxon>
        <taxon>metagenomes</taxon>
        <taxon>ecological metagenomes</taxon>
    </lineage>
</organism>
<reference evidence="1" key="1">
    <citation type="journal article" date="2015" name="Nature">
        <title>Complex archaea that bridge the gap between prokaryotes and eukaryotes.</title>
        <authorList>
            <person name="Spang A."/>
            <person name="Saw J.H."/>
            <person name="Jorgensen S.L."/>
            <person name="Zaremba-Niedzwiedzka K."/>
            <person name="Martijn J."/>
            <person name="Lind A.E."/>
            <person name="van Eijk R."/>
            <person name="Schleper C."/>
            <person name="Guy L."/>
            <person name="Ettema T.J."/>
        </authorList>
    </citation>
    <scope>NUCLEOTIDE SEQUENCE</scope>
</reference>
<dbReference type="AlphaFoldDB" id="A0A0F9P9K0"/>
<evidence type="ECO:0008006" key="2">
    <source>
        <dbReference type="Google" id="ProtNLM"/>
    </source>
</evidence>
<gene>
    <name evidence="1" type="ORF">LCGC14_0871030</name>
</gene>
<proteinExistence type="predicted"/>
<feature type="non-terminal residue" evidence="1">
    <location>
        <position position="1"/>
    </location>
</feature>
<evidence type="ECO:0000313" key="1">
    <source>
        <dbReference type="EMBL" id="KKN26794.1"/>
    </source>
</evidence>
<comment type="caution">
    <text evidence="1">The sequence shown here is derived from an EMBL/GenBank/DDBJ whole genome shotgun (WGS) entry which is preliminary data.</text>
</comment>
<dbReference type="EMBL" id="LAZR01002693">
    <property type="protein sequence ID" value="KKN26794.1"/>
    <property type="molecule type" value="Genomic_DNA"/>
</dbReference>
<accession>A0A0F9P9K0</accession>
<sequence>VHLGGITGEVDLASLENYLFQLSRKGIEGLSAFAFTIVDAAKFHFVCPTEEYLGILKSTGQIISDHLAASGFFLSYAGGGSFVGVGQNSNIRHDEWENTEQCVLDALAKVSFPSRSGLPSKIQAYSGVPLRLNGKYGEKSLDILFRTIVEAEERCGTTSWAQV</sequence>
<name>A0A0F9P9K0_9ZZZZ</name>